<dbReference type="Proteomes" id="UP000277326">
    <property type="component" value="Unassembled WGS sequence"/>
</dbReference>
<name>A0A3M0DRC0_9EURY</name>
<dbReference type="AlphaFoldDB" id="A0A3M0DRC0"/>
<feature type="transmembrane region" description="Helical" evidence="1">
    <location>
        <begin position="361"/>
        <end position="392"/>
    </location>
</feature>
<reference evidence="3" key="3">
    <citation type="submission" date="2018-10" db="EMBL/GenBank/DDBJ databases">
        <authorList>
            <person name="Whitman W."/>
            <person name="Huntemann M."/>
            <person name="Clum A."/>
            <person name="Pillay M."/>
            <person name="Palaniappan K."/>
            <person name="Varghese N."/>
            <person name="Mikhailova N."/>
            <person name="Stamatis D."/>
            <person name="Reddy T."/>
            <person name="Daum C."/>
            <person name="Shapiro N."/>
            <person name="Ivanova N."/>
            <person name="Kyrpides N."/>
            <person name="Woyke T."/>
        </authorList>
    </citation>
    <scope>NUCLEOTIDE SEQUENCE</scope>
    <source>
        <strain evidence="3">CGMCC 1.10124</strain>
    </source>
</reference>
<sequence>MTAAEQEERTPFGAGASRPASLVVALTVGAGLLVAAATGRATAGVALMAATGVALGAATLCRAREGPAWAAVGAALTPLIALGAVAGIALVAAGRGVLGAAAGGDVGAVLPAVALAGGGGLAAFGATGTLGDGIGEGAVRRVHRSALATATIVGTAFGAILLARFDALGALPAPAVDLGALLDPVLSPGGPTVSLLSVFVLFVATALAGRAALSTLPITELAPRERREAVGRAVERLDADLRVAVKYGVIAASASLLTVFPVVRETLPVVGLGALVAPTGPRVLLLLVGAVAATLALVGRLLQAVTGSVAPVLGRLLPATTGGVLVLLVAFGAGGALRGLVESLPPAARLVATELLATLSPAGVVLGAVTVALGCLTATLLALVVCAGVGLVPTRGSSGALAGAGLTLCGVVLGVGSAPALATFALVGLGVVAWDASDQGVAARADLGPQSAGRIEAVRAVGSVAVATVGVGIAWLALGVVGTVGMADGVLVGAVAAVAGAVILLGVLRG</sequence>
<reference evidence="2 5" key="2">
    <citation type="submission" date="2018-07" db="EMBL/GenBank/DDBJ databases">
        <title>Genome sequences of Haloplanus aerogenes JCM 16430T.</title>
        <authorList>
            <person name="Kim Y.B."/>
            <person name="Roh S.W."/>
        </authorList>
    </citation>
    <scope>NUCLEOTIDE SEQUENCE [LARGE SCALE GENOMIC DNA]</scope>
    <source>
        <strain evidence="2 5">JCM 16430</strain>
    </source>
</reference>
<gene>
    <name evidence="3" type="ORF">ATH50_1421</name>
    <name evidence="2" type="ORF">DU502_01875</name>
</gene>
<feature type="transmembrane region" description="Helical" evidence="1">
    <location>
        <begin position="283"/>
        <end position="302"/>
    </location>
</feature>
<evidence type="ECO:0000313" key="3">
    <source>
        <dbReference type="EMBL" id="RMB24181.1"/>
    </source>
</evidence>
<feature type="transmembrane region" description="Helical" evidence="1">
    <location>
        <begin position="195"/>
        <end position="222"/>
    </location>
</feature>
<keyword evidence="1" id="KW-1133">Transmembrane helix</keyword>
<protein>
    <submittedName>
        <fullName evidence="3">Uncharacterized protein</fullName>
    </submittedName>
</protein>
<evidence type="ECO:0000256" key="1">
    <source>
        <dbReference type="SAM" id="Phobius"/>
    </source>
</evidence>
<dbReference type="RefSeq" id="WP_121920053.1">
    <property type="nucleotide sequence ID" value="NZ_CP034145.1"/>
</dbReference>
<dbReference type="OrthoDB" id="308486at2157"/>
<evidence type="ECO:0000313" key="5">
    <source>
        <dbReference type="Proteomes" id="UP000282007"/>
    </source>
</evidence>
<feature type="transmembrane region" description="Helical" evidence="1">
    <location>
        <begin position="243"/>
        <end position="263"/>
    </location>
</feature>
<evidence type="ECO:0000313" key="2">
    <source>
        <dbReference type="EMBL" id="AZH24197.1"/>
    </source>
</evidence>
<dbReference type="EMBL" id="CP034145">
    <property type="protein sequence ID" value="AZH24197.1"/>
    <property type="molecule type" value="Genomic_DNA"/>
</dbReference>
<feature type="transmembrane region" description="Helical" evidence="1">
    <location>
        <begin position="20"/>
        <end position="37"/>
    </location>
</feature>
<keyword evidence="1" id="KW-0812">Transmembrane</keyword>
<keyword evidence="1" id="KW-0472">Membrane</keyword>
<feature type="transmembrane region" description="Helical" evidence="1">
    <location>
        <begin position="43"/>
        <end position="61"/>
    </location>
</feature>
<feature type="transmembrane region" description="Helical" evidence="1">
    <location>
        <begin position="68"/>
        <end position="92"/>
    </location>
</feature>
<reference evidence="3 4" key="1">
    <citation type="journal article" date="2015" name="Stand. Genomic Sci.">
        <title>Genomic Encyclopedia of Bacterial and Archaeal Type Strains, Phase III: the genomes of soil and plant-associated and newly described type strains.</title>
        <authorList>
            <person name="Whitman W.B."/>
            <person name="Woyke T."/>
            <person name="Klenk H.P."/>
            <person name="Zhou Y."/>
            <person name="Lilburn T.G."/>
            <person name="Beck B.J."/>
            <person name="De Vos P."/>
            <person name="Vandamme P."/>
            <person name="Eisen J.A."/>
            <person name="Garrity G."/>
            <person name="Hugenholtz P."/>
            <person name="Kyrpides N.C."/>
        </authorList>
    </citation>
    <scope>NUCLEOTIDE SEQUENCE [LARGE SCALE GENOMIC DNA]</scope>
    <source>
        <strain evidence="3 4">CGMCC 1.10124</strain>
    </source>
</reference>
<proteinExistence type="predicted"/>
<feature type="transmembrane region" description="Helical" evidence="1">
    <location>
        <begin position="421"/>
        <end position="437"/>
    </location>
</feature>
<accession>A0A3M0DRC0</accession>
<feature type="transmembrane region" description="Helical" evidence="1">
    <location>
        <begin position="323"/>
        <end position="341"/>
    </location>
</feature>
<feature type="transmembrane region" description="Helical" evidence="1">
    <location>
        <begin position="490"/>
        <end position="508"/>
    </location>
</feature>
<feature type="transmembrane region" description="Helical" evidence="1">
    <location>
        <begin position="457"/>
        <end position="478"/>
    </location>
</feature>
<organism evidence="3 4">
    <name type="scientific">Haloplanus aerogenes</name>
    <dbReference type="NCBI Taxonomy" id="660522"/>
    <lineage>
        <taxon>Archaea</taxon>
        <taxon>Methanobacteriati</taxon>
        <taxon>Methanobacteriota</taxon>
        <taxon>Stenosarchaea group</taxon>
        <taxon>Halobacteria</taxon>
        <taxon>Halobacteriales</taxon>
        <taxon>Haloferacaceae</taxon>
        <taxon>Haloplanus</taxon>
    </lineage>
</organism>
<feature type="transmembrane region" description="Helical" evidence="1">
    <location>
        <begin position="146"/>
        <end position="165"/>
    </location>
</feature>
<feature type="transmembrane region" description="Helical" evidence="1">
    <location>
        <begin position="112"/>
        <end position="134"/>
    </location>
</feature>
<keyword evidence="5" id="KW-1185">Reference proteome</keyword>
<evidence type="ECO:0000313" key="4">
    <source>
        <dbReference type="Proteomes" id="UP000277326"/>
    </source>
</evidence>
<dbReference type="Proteomes" id="UP000282007">
    <property type="component" value="Chromosome"/>
</dbReference>
<dbReference type="GeneID" id="38469995"/>
<dbReference type="EMBL" id="REFS01000002">
    <property type="protein sequence ID" value="RMB24181.1"/>
    <property type="molecule type" value="Genomic_DNA"/>
</dbReference>
<dbReference type="KEGG" id="haer:DU502_01875"/>